<protein>
    <recommendedName>
        <fullName evidence="3">Transposase IS111A/IS1328/IS1533 N-terminal domain-containing protein</fullName>
    </recommendedName>
</protein>
<accession>A0ABV6YKG7</accession>
<proteinExistence type="predicted"/>
<comment type="caution">
    <text evidence="1">The sequence shown here is derived from an EMBL/GenBank/DDBJ whole genome shotgun (WGS) entry which is preliminary data.</text>
</comment>
<organism evidence="1 2">
    <name type="scientific">Eiseniibacteriota bacterium</name>
    <dbReference type="NCBI Taxonomy" id="2212470"/>
    <lineage>
        <taxon>Bacteria</taxon>
        <taxon>Candidatus Eiseniibacteriota</taxon>
    </lineage>
</organism>
<gene>
    <name evidence="1" type="ORF">ACFL6M_04310</name>
</gene>
<evidence type="ECO:0000313" key="1">
    <source>
        <dbReference type="EMBL" id="MFC1572803.1"/>
    </source>
</evidence>
<dbReference type="Proteomes" id="UP001593833">
    <property type="component" value="Unassembled WGS sequence"/>
</dbReference>
<name>A0ABV6YKG7_UNCEI</name>
<reference evidence="1 2" key="1">
    <citation type="submission" date="2024-09" db="EMBL/GenBank/DDBJ databases">
        <authorList>
            <person name="D'Angelo T."/>
        </authorList>
    </citation>
    <scope>NUCLEOTIDE SEQUENCE [LARGE SCALE GENOMIC DNA]</scope>
    <source>
        <strain evidence="1">SAG AM-320-E07</strain>
    </source>
</reference>
<dbReference type="EMBL" id="JBHPKH010000040">
    <property type="protein sequence ID" value="MFC1572803.1"/>
    <property type="molecule type" value="Genomic_DNA"/>
</dbReference>
<evidence type="ECO:0000313" key="2">
    <source>
        <dbReference type="Proteomes" id="UP001593833"/>
    </source>
</evidence>
<sequence>MIEVGTHPPIRKENAHGQVYRSRCPRVASSCTAAVVGGQKDRGPKSDKRDGFALAEGLRIGAIKTRVYKVSGS</sequence>
<evidence type="ECO:0008006" key="3">
    <source>
        <dbReference type="Google" id="ProtNLM"/>
    </source>
</evidence>
<keyword evidence="2" id="KW-1185">Reference proteome</keyword>